<dbReference type="InterPro" id="IPR004839">
    <property type="entry name" value="Aminotransferase_I/II_large"/>
</dbReference>
<keyword evidence="6" id="KW-1185">Reference proteome</keyword>
<dbReference type="eggNOG" id="KOG0256">
    <property type="taxonomic scope" value="Eukaryota"/>
</dbReference>
<feature type="region of interest" description="Disordered" evidence="2">
    <location>
        <begin position="1"/>
        <end position="26"/>
    </location>
</feature>
<keyword evidence="3" id="KW-1133">Transmembrane helix</keyword>
<dbReference type="AlphaFoldDB" id="A0A087HN13"/>
<dbReference type="OrthoDB" id="691673at2759"/>
<dbReference type="EMBL" id="CM002869">
    <property type="protein sequence ID" value="KFK43515.1"/>
    <property type="molecule type" value="Genomic_DNA"/>
</dbReference>
<name>A0A087HN13_ARAAL</name>
<dbReference type="GO" id="GO:0004069">
    <property type="term" value="F:L-aspartate:2-oxoglutarate aminotransferase activity"/>
    <property type="evidence" value="ECO:0007669"/>
    <property type="project" value="TreeGrafter"/>
</dbReference>
<evidence type="ECO:0000256" key="2">
    <source>
        <dbReference type="SAM" id="MobiDB-lite"/>
    </source>
</evidence>
<dbReference type="Pfam" id="PF00155">
    <property type="entry name" value="Aminotran_1_2"/>
    <property type="match status" value="1"/>
</dbReference>
<dbReference type="InterPro" id="IPR050478">
    <property type="entry name" value="Ethylene_sulfur-biosynth"/>
</dbReference>
<accession>A0A087HN13</accession>
<feature type="compositionally biased region" description="Basic and acidic residues" evidence="2">
    <location>
        <begin position="126"/>
        <end position="138"/>
    </location>
</feature>
<evidence type="ECO:0000313" key="5">
    <source>
        <dbReference type="EMBL" id="KFK43515.1"/>
    </source>
</evidence>
<dbReference type="PANTHER" id="PTHR43795">
    <property type="entry name" value="BIFUNCTIONAL ASPARTATE AMINOTRANSFERASE AND GLUTAMATE/ASPARTATE-PREPHENATE AMINOTRANSFERASE-RELATED"/>
    <property type="match status" value="1"/>
</dbReference>
<proteinExistence type="predicted"/>
<dbReference type="CDD" id="cd00609">
    <property type="entry name" value="AAT_like"/>
    <property type="match status" value="1"/>
</dbReference>
<feature type="compositionally biased region" description="Polar residues" evidence="2">
    <location>
        <begin position="93"/>
        <end position="105"/>
    </location>
</feature>
<dbReference type="InterPro" id="IPR015422">
    <property type="entry name" value="PyrdxlP-dep_Trfase_small"/>
</dbReference>
<reference evidence="6" key="1">
    <citation type="journal article" date="2015" name="Nat. Plants">
        <title>Genome expansion of Arabis alpina linked with retrotransposition and reduced symmetric DNA methylation.</title>
        <authorList>
            <person name="Willing E.M."/>
            <person name="Rawat V."/>
            <person name="Mandakova T."/>
            <person name="Maumus F."/>
            <person name="James G.V."/>
            <person name="Nordstroem K.J."/>
            <person name="Becker C."/>
            <person name="Warthmann N."/>
            <person name="Chica C."/>
            <person name="Szarzynska B."/>
            <person name="Zytnicki M."/>
            <person name="Albani M.C."/>
            <person name="Kiefer C."/>
            <person name="Bergonzi S."/>
            <person name="Castaings L."/>
            <person name="Mateos J.L."/>
            <person name="Berns M.C."/>
            <person name="Bujdoso N."/>
            <person name="Piofczyk T."/>
            <person name="de Lorenzo L."/>
            <person name="Barrero-Sicilia C."/>
            <person name="Mateos I."/>
            <person name="Piednoel M."/>
            <person name="Hagmann J."/>
            <person name="Chen-Min-Tao R."/>
            <person name="Iglesias-Fernandez R."/>
            <person name="Schuster S.C."/>
            <person name="Alonso-Blanco C."/>
            <person name="Roudier F."/>
            <person name="Carbonero P."/>
            <person name="Paz-Ares J."/>
            <person name="Davis S.J."/>
            <person name="Pecinka A."/>
            <person name="Quesneville H."/>
            <person name="Colot V."/>
            <person name="Lysak M.A."/>
            <person name="Weigel D."/>
            <person name="Coupland G."/>
            <person name="Schneeberger K."/>
        </authorList>
    </citation>
    <scope>NUCLEOTIDE SEQUENCE [LARGE SCALE GENOMIC DNA]</scope>
    <source>
        <strain evidence="6">cv. Pajares</strain>
    </source>
</reference>
<dbReference type="InterPro" id="IPR015424">
    <property type="entry name" value="PyrdxlP-dep_Trfase"/>
</dbReference>
<dbReference type="GO" id="GO:0030170">
    <property type="term" value="F:pyridoxal phosphate binding"/>
    <property type="evidence" value="ECO:0007669"/>
    <property type="project" value="InterPro"/>
</dbReference>
<keyword evidence="3" id="KW-0812">Transmembrane</keyword>
<evidence type="ECO:0000259" key="4">
    <source>
        <dbReference type="Pfam" id="PF00155"/>
    </source>
</evidence>
<feature type="domain" description="Aminotransferase class I/classII large" evidence="4">
    <location>
        <begin position="169"/>
        <end position="518"/>
    </location>
</feature>
<protein>
    <recommendedName>
        <fullName evidence="4">Aminotransferase class I/classII large domain-containing protein</fullName>
    </recommendedName>
</protein>
<evidence type="ECO:0000313" key="6">
    <source>
        <dbReference type="Proteomes" id="UP000029120"/>
    </source>
</evidence>
<sequence>MTRSGTYRSRSGTSDSETSGENDDVGRGTTVMRVIVPLQGVVQGRGGLVLGSVIPCAFFYFLQFYLKRNRKDEPDPDSSPGSEPNNSGSSSPTQSLSRVITSPRNSGAHVSVSGRANSILKGGDSSGRKRVEEDPYHELDNPDGVIELGLVKNKLSFDVFEEEETSIGLSLSGIASYEPSHGLMELQMVVARLMSEGIKNVVSFDPSQLVLTSGAASAIEILSFCLADSGDAFLVPTPCSPGFDVDVKWRNGVEIIHVPCRSSDNFNTSVTALDRAFSQAKKRGVRIRGIIISNPSNPMGSLFSRENLYALLDFTREKNIHLISNEIFAGSVHGDEEVEFVSIAEIADTEENLDKERVHIVYDLSKDLSFPGLRTGAIYSFNENVLAASRKLTTLSPVSSPSQHLLISAISKPEFIQTYVKTNRQRLQSIYSEFVKGLKSLGIECTRSDGGLFCWADMRGFISSYSEKGEIELWNKFLNIGKINVTPGSYCHCIEPGWFRFCFSNLSEKDVLVVMNRIRKVCETCKSQD</sequence>
<dbReference type="PANTHER" id="PTHR43795:SF85">
    <property type="entry name" value="AMINOTRANSFERASE ACS10-RELATED"/>
    <property type="match status" value="1"/>
</dbReference>
<dbReference type="Gene3D" id="3.90.1150.10">
    <property type="entry name" value="Aspartate Aminotransferase, domain 1"/>
    <property type="match status" value="1"/>
</dbReference>
<evidence type="ECO:0000256" key="1">
    <source>
        <dbReference type="ARBA" id="ARBA00022898"/>
    </source>
</evidence>
<organism evidence="5 6">
    <name type="scientific">Arabis alpina</name>
    <name type="common">Alpine rock-cress</name>
    <dbReference type="NCBI Taxonomy" id="50452"/>
    <lineage>
        <taxon>Eukaryota</taxon>
        <taxon>Viridiplantae</taxon>
        <taxon>Streptophyta</taxon>
        <taxon>Embryophyta</taxon>
        <taxon>Tracheophyta</taxon>
        <taxon>Spermatophyta</taxon>
        <taxon>Magnoliopsida</taxon>
        <taxon>eudicotyledons</taxon>
        <taxon>Gunneridae</taxon>
        <taxon>Pentapetalae</taxon>
        <taxon>rosids</taxon>
        <taxon>malvids</taxon>
        <taxon>Brassicales</taxon>
        <taxon>Brassicaceae</taxon>
        <taxon>Arabideae</taxon>
        <taxon>Arabis</taxon>
    </lineage>
</organism>
<feature type="region of interest" description="Disordered" evidence="2">
    <location>
        <begin position="71"/>
        <end position="138"/>
    </location>
</feature>
<evidence type="ECO:0000256" key="3">
    <source>
        <dbReference type="SAM" id="Phobius"/>
    </source>
</evidence>
<feature type="transmembrane region" description="Helical" evidence="3">
    <location>
        <begin position="47"/>
        <end position="66"/>
    </location>
</feature>
<dbReference type="OMA" id="SIWSPRG"/>
<gene>
    <name evidence="5" type="ordered locus">AALP_Aa1g135500</name>
</gene>
<dbReference type="InterPro" id="IPR015421">
    <property type="entry name" value="PyrdxlP-dep_Trfase_major"/>
</dbReference>
<keyword evidence="3" id="KW-0472">Membrane</keyword>
<feature type="compositionally biased region" description="Low complexity" evidence="2">
    <location>
        <begin position="78"/>
        <end position="92"/>
    </location>
</feature>
<keyword evidence="1" id="KW-0663">Pyridoxal phosphate</keyword>
<dbReference type="GO" id="GO:0008793">
    <property type="term" value="F:aromatic-amino-acid transaminase activity"/>
    <property type="evidence" value="ECO:0007669"/>
    <property type="project" value="TreeGrafter"/>
</dbReference>
<dbReference type="PRINTS" id="PR00753">
    <property type="entry name" value="ACCSYNTHASE"/>
</dbReference>
<feature type="compositionally biased region" description="Low complexity" evidence="2">
    <location>
        <begin position="1"/>
        <end position="16"/>
    </location>
</feature>
<dbReference type="Proteomes" id="UP000029120">
    <property type="component" value="Chromosome 1"/>
</dbReference>
<dbReference type="Gramene" id="KFK43515">
    <property type="protein sequence ID" value="KFK43515"/>
    <property type="gene ID" value="AALP_AA1G135500"/>
</dbReference>
<dbReference type="SUPFAM" id="SSF53383">
    <property type="entry name" value="PLP-dependent transferases"/>
    <property type="match status" value="1"/>
</dbReference>
<dbReference type="GO" id="GO:0006520">
    <property type="term" value="P:amino acid metabolic process"/>
    <property type="evidence" value="ECO:0007669"/>
    <property type="project" value="TreeGrafter"/>
</dbReference>
<dbReference type="Gene3D" id="3.40.640.10">
    <property type="entry name" value="Type I PLP-dependent aspartate aminotransferase-like (Major domain)"/>
    <property type="match status" value="1"/>
</dbReference>